<dbReference type="EMBL" id="LTBA01000002">
    <property type="protein sequence ID" value="KYH35505.1"/>
    <property type="molecule type" value="Genomic_DNA"/>
</dbReference>
<dbReference type="AlphaFoldDB" id="A0A151B6E7"/>
<dbReference type="RefSeq" id="WP_066821958.1">
    <property type="nucleotide sequence ID" value="NZ_LTBA01000002.1"/>
</dbReference>
<sequence length="193" mass="23172">MKGKIIAIIILIILIFSTIFITFNKTSKNTITKTPYYSLDIDGDPVYLDENNAKVSNAKKVSEEFCKVRLNVDYNTFDYTKEYKYYINDLYENAMKNKQYEQLEKYYNLYKIVEHCDSTKVKRIKFYTKQGNEECRADLIYNYTLKNATQGFLNKYKYKLNTHYQNRISIYMKIENDIWKISNWEIGTKKELN</sequence>
<reference evidence="2 3" key="1">
    <citation type="submission" date="2016-02" db="EMBL/GenBank/DDBJ databases">
        <title>Genome sequence of Clostridium tepidiprofundi DSM 19306.</title>
        <authorList>
            <person name="Poehlein A."/>
            <person name="Daniel R."/>
        </authorList>
    </citation>
    <scope>NUCLEOTIDE SEQUENCE [LARGE SCALE GENOMIC DNA]</scope>
    <source>
        <strain evidence="2 3">DSM 19306</strain>
    </source>
</reference>
<organism evidence="2 3">
    <name type="scientific">Clostridium tepidiprofundi DSM 19306</name>
    <dbReference type="NCBI Taxonomy" id="1121338"/>
    <lineage>
        <taxon>Bacteria</taxon>
        <taxon>Bacillati</taxon>
        <taxon>Bacillota</taxon>
        <taxon>Clostridia</taxon>
        <taxon>Eubacteriales</taxon>
        <taxon>Clostridiaceae</taxon>
        <taxon>Clostridium</taxon>
    </lineage>
</organism>
<protein>
    <submittedName>
        <fullName evidence="2">Uncharacterized protein</fullName>
    </submittedName>
</protein>
<name>A0A151B6E7_9CLOT</name>
<gene>
    <name evidence="2" type="ORF">CLTEP_04440</name>
</gene>
<keyword evidence="1" id="KW-1133">Transmembrane helix</keyword>
<comment type="caution">
    <text evidence="2">The sequence shown here is derived from an EMBL/GenBank/DDBJ whole genome shotgun (WGS) entry which is preliminary data.</text>
</comment>
<keyword evidence="1" id="KW-0812">Transmembrane</keyword>
<keyword evidence="3" id="KW-1185">Reference proteome</keyword>
<feature type="transmembrane region" description="Helical" evidence="1">
    <location>
        <begin position="6"/>
        <end position="23"/>
    </location>
</feature>
<dbReference type="PATRIC" id="fig|1121338.3.peg.449"/>
<proteinExistence type="predicted"/>
<dbReference type="Proteomes" id="UP000075531">
    <property type="component" value="Unassembled WGS sequence"/>
</dbReference>
<evidence type="ECO:0000256" key="1">
    <source>
        <dbReference type="SAM" id="Phobius"/>
    </source>
</evidence>
<evidence type="ECO:0000313" key="3">
    <source>
        <dbReference type="Proteomes" id="UP000075531"/>
    </source>
</evidence>
<accession>A0A151B6E7</accession>
<evidence type="ECO:0000313" key="2">
    <source>
        <dbReference type="EMBL" id="KYH35505.1"/>
    </source>
</evidence>
<keyword evidence="1" id="KW-0472">Membrane</keyword>